<dbReference type="SUPFAM" id="SSF81383">
    <property type="entry name" value="F-box domain"/>
    <property type="match status" value="1"/>
</dbReference>
<keyword evidence="2" id="KW-1185">Reference proteome</keyword>
<gene>
    <name evidence="1" type="ORF">N0V93_003256</name>
</gene>
<dbReference type="Proteomes" id="UP001140453">
    <property type="component" value="Unassembled WGS sequence"/>
</dbReference>
<name>A0A9W8YWB6_9PEZI</name>
<evidence type="ECO:0000313" key="1">
    <source>
        <dbReference type="EMBL" id="KAJ4394039.1"/>
    </source>
</evidence>
<sequence length="654" mass="74120">MRSLRELFNHVRASTSGSDGQVWASTVIGSDLLARLPIELHILLLAYLGADDVVAALNSSKTLRMVWLSDDVWPWLADRWYPGLSQAIWVEAARRGAMFRRLSTPRSRTDYRYKLGYTISNKKKKPIILSVGPSELFRQMLGRLCRKNGGRFGSALHHRLQLLEESVFSLSTKVPLDQGGVTSINDLDEHLLEKAESSCSRFMMYNNGRVAWWPNSYSSPYIAVVDDFRKAKRKIYRFPDHDGAQRGYKTAMSNELLVIARQTSVHAWHFDMDLLCSFVVPENLERCVAEGSNVLILTRSAELYAWQFGGALRRICLNDVACYQPGPVRMGGLVEAPLQSHSPVFHIPRRQGLVFTDSGMLLDFILHPSLLDVLFVVTMHEGEVRVHEIHGSKLVESHLFHPGTIPALGQWKKINEYLRWEKCDSYGGYCLFSVYLGVDNELAPSDLQSPDRPFCTCGQKTGLVSVCFNIYTRVFRVECHHFLHSRDHHVAPVPAAFHIWQNKLYTSYAPEDMRAGMPITALRCCMAVQDQQDDASDTPVFTASASSQGLLHRRHRSSVSELLDLPESRIQPDHWRKQVGFGLDVTARCAPSSARSSKRTLWQWDAPNVHQTQTITGDDEFLICVVDGVYTVWSFGDEIPSPKELVNWTLWNRA</sequence>
<evidence type="ECO:0000313" key="2">
    <source>
        <dbReference type="Proteomes" id="UP001140453"/>
    </source>
</evidence>
<dbReference type="AlphaFoldDB" id="A0A9W8YWB6"/>
<dbReference type="OrthoDB" id="4605713at2759"/>
<protein>
    <recommendedName>
        <fullName evidence="3">F-box domain-containing protein</fullName>
    </recommendedName>
</protein>
<dbReference type="InterPro" id="IPR036047">
    <property type="entry name" value="F-box-like_dom_sf"/>
</dbReference>
<reference evidence="1" key="1">
    <citation type="submission" date="2022-10" db="EMBL/GenBank/DDBJ databases">
        <title>Tapping the CABI collections for fungal endophytes: first genome assemblies for Collariella, Neodidymelliopsis, Ascochyta clinopodiicola, Didymella pomorum, Didymosphaeria variabile, Neocosmospora piperis and Neocucurbitaria cava.</title>
        <authorList>
            <person name="Hill R."/>
        </authorList>
    </citation>
    <scope>NUCLEOTIDE SEQUENCE</scope>
    <source>
        <strain evidence="1">IMI 355082</strain>
    </source>
</reference>
<comment type="caution">
    <text evidence="1">The sequence shown here is derived from an EMBL/GenBank/DDBJ whole genome shotgun (WGS) entry which is preliminary data.</text>
</comment>
<organism evidence="1 2">
    <name type="scientific">Gnomoniopsis smithogilvyi</name>
    <dbReference type="NCBI Taxonomy" id="1191159"/>
    <lineage>
        <taxon>Eukaryota</taxon>
        <taxon>Fungi</taxon>
        <taxon>Dikarya</taxon>
        <taxon>Ascomycota</taxon>
        <taxon>Pezizomycotina</taxon>
        <taxon>Sordariomycetes</taxon>
        <taxon>Sordariomycetidae</taxon>
        <taxon>Diaporthales</taxon>
        <taxon>Gnomoniaceae</taxon>
        <taxon>Gnomoniopsis</taxon>
    </lineage>
</organism>
<evidence type="ECO:0008006" key="3">
    <source>
        <dbReference type="Google" id="ProtNLM"/>
    </source>
</evidence>
<accession>A0A9W8YWB6</accession>
<dbReference type="EMBL" id="JAPEVB010000002">
    <property type="protein sequence ID" value="KAJ4394039.1"/>
    <property type="molecule type" value="Genomic_DNA"/>
</dbReference>
<proteinExistence type="predicted"/>